<comment type="caution">
    <text evidence="1">The sequence shown here is derived from an EMBL/GenBank/DDBJ whole genome shotgun (WGS) entry which is preliminary data.</text>
</comment>
<dbReference type="EMBL" id="JAANIU010008923">
    <property type="protein sequence ID" value="KAG1534047.1"/>
    <property type="molecule type" value="Genomic_DNA"/>
</dbReference>
<reference evidence="1 2" key="1">
    <citation type="journal article" date="2020" name="Microb. Genom.">
        <title>Genetic diversity of clinical and environmental Mucorales isolates obtained from an investigation of mucormycosis cases among solid organ transplant recipients.</title>
        <authorList>
            <person name="Nguyen M.H."/>
            <person name="Kaul D."/>
            <person name="Muto C."/>
            <person name="Cheng S.J."/>
            <person name="Richter R.A."/>
            <person name="Bruno V.M."/>
            <person name="Liu G."/>
            <person name="Beyhan S."/>
            <person name="Sundermann A.J."/>
            <person name="Mounaud S."/>
            <person name="Pasculle A.W."/>
            <person name="Nierman W.C."/>
            <person name="Driscoll E."/>
            <person name="Cumbie R."/>
            <person name="Clancy C.J."/>
            <person name="Dupont C.L."/>
        </authorList>
    </citation>
    <scope>NUCLEOTIDE SEQUENCE [LARGE SCALE GENOMIC DNA]</scope>
    <source>
        <strain evidence="1 2">GL24</strain>
    </source>
</reference>
<keyword evidence="2" id="KW-1185">Reference proteome</keyword>
<gene>
    <name evidence="1" type="ORF">G6F50_015673</name>
</gene>
<protein>
    <submittedName>
        <fullName evidence="1">Uncharacterized protein</fullName>
    </submittedName>
</protein>
<sequence length="177" mass="18084">MPDAKMRLPRAILGDVAVGAHAHVQLAAVTAGQQFLGPVVVDGAGQVGELAALVGHAGFARHVVVLHDVAGVGHVQRVTDQLDAERRVQALDVDVLGPGGGAGCTPQQGDPIAALAGLARTGLHLAGDPLLGRGDRFFTGAVAFHHQHIAIGQGQQAPRVHQVGGDALDLQAVGHRR</sequence>
<proteinExistence type="predicted"/>
<accession>A0A9P6XXF9</accession>
<dbReference type="AlphaFoldDB" id="A0A9P6XXF9"/>
<dbReference type="Proteomes" id="UP000740926">
    <property type="component" value="Unassembled WGS sequence"/>
</dbReference>
<organism evidence="1 2">
    <name type="scientific">Rhizopus delemar</name>
    <dbReference type="NCBI Taxonomy" id="936053"/>
    <lineage>
        <taxon>Eukaryota</taxon>
        <taxon>Fungi</taxon>
        <taxon>Fungi incertae sedis</taxon>
        <taxon>Mucoromycota</taxon>
        <taxon>Mucoromycotina</taxon>
        <taxon>Mucoromycetes</taxon>
        <taxon>Mucorales</taxon>
        <taxon>Mucorineae</taxon>
        <taxon>Rhizopodaceae</taxon>
        <taxon>Rhizopus</taxon>
    </lineage>
</organism>
<evidence type="ECO:0000313" key="1">
    <source>
        <dbReference type="EMBL" id="KAG1534047.1"/>
    </source>
</evidence>
<evidence type="ECO:0000313" key="2">
    <source>
        <dbReference type="Proteomes" id="UP000740926"/>
    </source>
</evidence>
<name>A0A9P6XXF9_9FUNG</name>